<evidence type="ECO:0000256" key="1">
    <source>
        <dbReference type="ARBA" id="ARBA00023015"/>
    </source>
</evidence>
<dbReference type="GO" id="GO:0003700">
    <property type="term" value="F:DNA-binding transcription factor activity"/>
    <property type="evidence" value="ECO:0007669"/>
    <property type="project" value="TreeGrafter"/>
</dbReference>
<dbReference type="SMART" id="SM00530">
    <property type="entry name" value="HTH_XRE"/>
    <property type="match status" value="1"/>
</dbReference>
<dbReference type="InterPro" id="IPR001387">
    <property type="entry name" value="Cro/C1-type_HTH"/>
</dbReference>
<dbReference type="PANTHER" id="PTHR46797">
    <property type="entry name" value="HTH-TYPE TRANSCRIPTIONAL REGULATOR"/>
    <property type="match status" value="1"/>
</dbReference>
<keyword evidence="3" id="KW-0804">Transcription</keyword>
<proteinExistence type="predicted"/>
<name>A0A9E9P344_9BURK</name>
<accession>A0A9E9P344</accession>
<keyword evidence="2" id="KW-0238">DNA-binding</keyword>
<protein>
    <submittedName>
        <fullName evidence="5">Helix-turn-helix transcriptional regulator</fullName>
    </submittedName>
</protein>
<reference evidence="5" key="1">
    <citation type="journal article" date="2022" name="Front. Microbiol.">
        <title>New perspectives on an old grouping: The genomic and phenotypic variability of Oxalobacter formigenes and the implications for calcium oxalate stone prevention.</title>
        <authorList>
            <person name="Chmiel J.A."/>
            <person name="Carr C."/>
            <person name="Stuivenberg G.A."/>
            <person name="Venema R."/>
            <person name="Chanyi R.M."/>
            <person name="Al K.F."/>
            <person name="Giguere D."/>
            <person name="Say H."/>
            <person name="Akouris P.P."/>
            <person name="Dominguez Romero S.A."/>
            <person name="Kwong A."/>
            <person name="Tai V."/>
            <person name="Koval S.F."/>
            <person name="Razvi H."/>
            <person name="Bjazevic J."/>
            <person name="Burton J.P."/>
        </authorList>
    </citation>
    <scope>NUCLEOTIDE SEQUENCE</scope>
    <source>
        <strain evidence="5">WoOx3</strain>
    </source>
</reference>
<dbReference type="CDD" id="cd00093">
    <property type="entry name" value="HTH_XRE"/>
    <property type="match status" value="1"/>
</dbReference>
<keyword evidence="6" id="KW-1185">Reference proteome</keyword>
<evidence type="ECO:0000313" key="6">
    <source>
        <dbReference type="Proteomes" id="UP001156215"/>
    </source>
</evidence>
<dbReference type="InterPro" id="IPR010982">
    <property type="entry name" value="Lambda_DNA-bd_dom_sf"/>
</dbReference>
<dbReference type="RefSeq" id="WP_269309630.1">
    <property type="nucleotide sequence ID" value="NZ_CP098242.1"/>
</dbReference>
<dbReference type="PROSITE" id="PS50943">
    <property type="entry name" value="HTH_CROC1"/>
    <property type="match status" value="1"/>
</dbReference>
<dbReference type="GO" id="GO:0005829">
    <property type="term" value="C:cytosol"/>
    <property type="evidence" value="ECO:0007669"/>
    <property type="project" value="TreeGrafter"/>
</dbReference>
<dbReference type="EMBL" id="CP098242">
    <property type="protein sequence ID" value="WAW10604.1"/>
    <property type="molecule type" value="Genomic_DNA"/>
</dbReference>
<dbReference type="Gene3D" id="1.10.260.40">
    <property type="entry name" value="lambda repressor-like DNA-binding domains"/>
    <property type="match status" value="1"/>
</dbReference>
<feature type="domain" description="HTH cro/C1-type" evidence="4">
    <location>
        <begin position="11"/>
        <end position="65"/>
    </location>
</feature>
<gene>
    <name evidence="5" type="ORF">NB640_02790</name>
</gene>
<organism evidence="5 6">
    <name type="scientific">Oxalobacter vibrioformis</name>
    <dbReference type="NCBI Taxonomy" id="933080"/>
    <lineage>
        <taxon>Bacteria</taxon>
        <taxon>Pseudomonadati</taxon>
        <taxon>Pseudomonadota</taxon>
        <taxon>Betaproteobacteria</taxon>
        <taxon>Burkholderiales</taxon>
        <taxon>Oxalobacteraceae</taxon>
        <taxon>Oxalobacter</taxon>
    </lineage>
</organism>
<keyword evidence="1" id="KW-0805">Transcription regulation</keyword>
<evidence type="ECO:0000313" key="5">
    <source>
        <dbReference type="EMBL" id="WAW10604.1"/>
    </source>
</evidence>
<evidence type="ECO:0000256" key="3">
    <source>
        <dbReference type="ARBA" id="ARBA00023163"/>
    </source>
</evidence>
<dbReference type="KEGG" id="ovb:NB640_02790"/>
<sequence>MGSSKLLGGEIRRRRLELGLSQEELATLCDLHRTYIGSVERGERNVSLQNIVSIAYALKYKPSQLMAVLDEAS</sequence>
<dbReference type="SUPFAM" id="SSF47413">
    <property type="entry name" value="lambda repressor-like DNA-binding domains"/>
    <property type="match status" value="1"/>
</dbReference>
<dbReference type="PANTHER" id="PTHR46797:SF23">
    <property type="entry name" value="HTH-TYPE TRANSCRIPTIONAL REGULATOR SUTR"/>
    <property type="match status" value="1"/>
</dbReference>
<dbReference type="InterPro" id="IPR050807">
    <property type="entry name" value="TransReg_Diox_bact_type"/>
</dbReference>
<dbReference type="GO" id="GO:0003677">
    <property type="term" value="F:DNA binding"/>
    <property type="evidence" value="ECO:0007669"/>
    <property type="project" value="UniProtKB-KW"/>
</dbReference>
<dbReference type="Pfam" id="PF01381">
    <property type="entry name" value="HTH_3"/>
    <property type="match status" value="1"/>
</dbReference>
<evidence type="ECO:0000259" key="4">
    <source>
        <dbReference type="PROSITE" id="PS50943"/>
    </source>
</evidence>
<dbReference type="Proteomes" id="UP001156215">
    <property type="component" value="Chromosome"/>
</dbReference>
<evidence type="ECO:0000256" key="2">
    <source>
        <dbReference type="ARBA" id="ARBA00023125"/>
    </source>
</evidence>
<dbReference type="AlphaFoldDB" id="A0A9E9P344"/>